<keyword evidence="2" id="KW-0732">Signal</keyword>
<feature type="compositionally biased region" description="Pro residues" evidence="1">
    <location>
        <begin position="104"/>
        <end position="117"/>
    </location>
</feature>
<evidence type="ECO:0000256" key="1">
    <source>
        <dbReference type="SAM" id="MobiDB-lite"/>
    </source>
</evidence>
<feature type="compositionally biased region" description="Basic and acidic residues" evidence="1">
    <location>
        <begin position="154"/>
        <end position="185"/>
    </location>
</feature>
<feature type="chain" id="PRO_5043687487" evidence="2">
    <location>
        <begin position="20"/>
        <end position="204"/>
    </location>
</feature>
<accession>A0AAV9WDX1</accession>
<proteinExistence type="predicted"/>
<gene>
    <name evidence="3" type="ORF">TWF481_005494</name>
</gene>
<keyword evidence="4" id="KW-1185">Reference proteome</keyword>
<dbReference type="EMBL" id="JAVHJL010000003">
    <property type="protein sequence ID" value="KAK6507041.1"/>
    <property type="molecule type" value="Genomic_DNA"/>
</dbReference>
<feature type="compositionally biased region" description="Basic and acidic residues" evidence="1">
    <location>
        <begin position="43"/>
        <end position="57"/>
    </location>
</feature>
<feature type="signal peptide" evidence="2">
    <location>
        <begin position="1"/>
        <end position="19"/>
    </location>
</feature>
<protein>
    <submittedName>
        <fullName evidence="3">Uncharacterized protein</fullName>
    </submittedName>
</protein>
<sequence>MQVSRLLAVVFFLASTTVAAPVANAAANPDPFFSPWSGKDIARNHDGKDKRELKLPKDGNLLPDVRRPTAGQEMEDLKKRADPPAAAPDVVTPPPAAAAAAAPAPAPPPPPPAPIAPAPKVGTAAKEPSESKKMARPSGFKLGGVAVPNHGGVRRRDGHEDGNDNEKRNNHEEGNDNEKRDRRFNPESFPSRKAIHGFSGRARV</sequence>
<feature type="region of interest" description="Disordered" evidence="1">
    <location>
        <begin position="43"/>
        <end position="204"/>
    </location>
</feature>
<dbReference type="AlphaFoldDB" id="A0AAV9WDX1"/>
<comment type="caution">
    <text evidence="3">The sequence shown here is derived from an EMBL/GenBank/DDBJ whole genome shotgun (WGS) entry which is preliminary data.</text>
</comment>
<evidence type="ECO:0000256" key="2">
    <source>
        <dbReference type="SAM" id="SignalP"/>
    </source>
</evidence>
<reference evidence="3 4" key="1">
    <citation type="submission" date="2023-08" db="EMBL/GenBank/DDBJ databases">
        <authorList>
            <person name="Palmer J.M."/>
        </authorList>
    </citation>
    <scope>NUCLEOTIDE SEQUENCE [LARGE SCALE GENOMIC DNA]</scope>
    <source>
        <strain evidence="3 4">TWF481</strain>
    </source>
</reference>
<evidence type="ECO:0000313" key="4">
    <source>
        <dbReference type="Proteomes" id="UP001370758"/>
    </source>
</evidence>
<organism evidence="3 4">
    <name type="scientific">Arthrobotrys musiformis</name>
    <dbReference type="NCBI Taxonomy" id="47236"/>
    <lineage>
        <taxon>Eukaryota</taxon>
        <taxon>Fungi</taxon>
        <taxon>Dikarya</taxon>
        <taxon>Ascomycota</taxon>
        <taxon>Pezizomycotina</taxon>
        <taxon>Orbiliomycetes</taxon>
        <taxon>Orbiliales</taxon>
        <taxon>Orbiliaceae</taxon>
        <taxon>Arthrobotrys</taxon>
    </lineage>
</organism>
<dbReference type="Proteomes" id="UP001370758">
    <property type="component" value="Unassembled WGS sequence"/>
</dbReference>
<evidence type="ECO:0000313" key="3">
    <source>
        <dbReference type="EMBL" id="KAK6507041.1"/>
    </source>
</evidence>
<name>A0AAV9WDX1_9PEZI</name>